<dbReference type="PROSITE" id="PS01176">
    <property type="entry name" value="IF2"/>
    <property type="match status" value="1"/>
</dbReference>
<dbReference type="CDD" id="cd03692">
    <property type="entry name" value="mtIF2_IVc"/>
    <property type="match status" value="1"/>
</dbReference>
<keyword evidence="7 8" id="KW-0342">GTP-binding</keyword>
<evidence type="ECO:0000256" key="3">
    <source>
        <dbReference type="ARBA" id="ARBA00022490"/>
    </source>
</evidence>
<feature type="binding site" evidence="8">
    <location>
        <begin position="493"/>
        <end position="500"/>
    </location>
    <ligand>
        <name>GTP</name>
        <dbReference type="ChEBI" id="CHEBI:37565"/>
    </ligand>
</feature>
<comment type="subcellular location">
    <subcellularLocation>
        <location evidence="8">Cytoplasm</location>
    </subcellularLocation>
</comment>
<sequence>MASNNVAQFAAELKMPAGVLLEQLQAAGVTKASEDDTLSETDKARLLDHLRKSHGSTDADKRKITLTKRHTSEIKQSDSTGKARTIQVEVRKKRTFVRRDEAGGEGGDASNHVAEADVDTDDLELQRREEEARHEAELLEKQAQELKARQEQLEREEAERQAREQAAEAERRRAEEEAAKKRAAAAAETATQKKVEQVVQAAQPEVAAPAAATEQDDERAAAERAAQREAAKKAEDAARLAAEKTRAEQEEISKRRAKAEAEARAIREMMSTPRKAAQPKAPEPAAAPAAAVKPAEAPKAAEAKGTLHKPARPAGEAPARPAAKKPVAATPSATPAPSAGDKKKPGAGKGGWQDDAAKRRGIKTRGDTSGGVDRGWRGGPKGRGKHQDQNTTFQAPTEPIVREVHVPETITVADLAHKMAVKASEVIKSMMKLGQMVTINQMLDQETAMIIVEELGHHAVAAKLDDPEAMLVEGEVSSDAESLPRPPVVTVMGHVDHGKTSLLDYIRRAKVAAGEAGGITQHIGAYHVETPRGVITFLDTPGHEAFTAMRARGAKATDIVILVVAADDGVMPQTKEAIAHAKAGGVPLVVAINKIDKPDANPERVKQELVAEGVVPEEYGGDSPFVSVSAKTGAGIDDLLENVLLQAEVLELKAPVEAPAKGLVIEAKLDKGKGPVATILVQSGTLNRGDVVLAGSAYGRVRAMLDETGKPTKSAGPSIPVEIQGLSEVPQAGEEVIVMPDDRKAREVALFRQGKFRDVKLAKQQAAKLENMLEQMGEGEVQYLPLIVKADVQGSQEALVQSLQKLSTDEVRVQIVHGAVGGISENDVNLATASKAVIIGFNTRADAQARKLAESNGIDIRYYNIIYDAVDEVKAAMSGMLAPEKREVVTGMVEVRQVFKVPKVGAVAGCMVTDGFVKRSSSVRVLRNNVVIHTGELDSLKRFKDDVKEVRQGFECGMSIKNFNDIIEGDQFEVFEVTEVARSL</sequence>
<dbReference type="HAMAP" id="MF_00100_B">
    <property type="entry name" value="IF_2_B"/>
    <property type="match status" value="1"/>
</dbReference>
<dbReference type="Proteomes" id="UP000184693">
    <property type="component" value="Unassembled WGS sequence"/>
</dbReference>
<dbReference type="SUPFAM" id="SSF52156">
    <property type="entry name" value="Initiation factor IF2/eIF5b, domain 3"/>
    <property type="match status" value="1"/>
</dbReference>
<dbReference type="FunFam" id="3.40.50.10050:FF:000001">
    <property type="entry name" value="Translation initiation factor IF-2"/>
    <property type="match status" value="1"/>
</dbReference>
<comment type="function">
    <text evidence="8 9">One of the essential components for the initiation of protein synthesis. Protects formylmethionyl-tRNA from spontaneous hydrolysis and promotes its binding to the 30S ribosomal subunits. Also involved in the hydrolysis of GTP during the formation of the 70S ribosomal complex.</text>
</comment>
<dbReference type="InterPro" id="IPR009000">
    <property type="entry name" value="Transl_B-barrel_sf"/>
</dbReference>
<dbReference type="Gene3D" id="3.30.56.50">
    <property type="entry name" value="Putative DNA-binding domain, N-terminal subdomain of bacterial translation initiation factor IF2"/>
    <property type="match status" value="1"/>
</dbReference>
<dbReference type="InterPro" id="IPR005225">
    <property type="entry name" value="Small_GTP-bd"/>
</dbReference>
<dbReference type="Gene3D" id="3.40.50.10050">
    <property type="entry name" value="Translation initiation factor IF- 2, domain 3"/>
    <property type="match status" value="1"/>
</dbReference>
<dbReference type="GO" id="GO:0003743">
    <property type="term" value="F:translation initiation factor activity"/>
    <property type="evidence" value="ECO:0007669"/>
    <property type="project" value="UniProtKB-UniRule"/>
</dbReference>
<feature type="region of interest" description="Disordered" evidence="10">
    <location>
        <begin position="97"/>
        <end position="396"/>
    </location>
</feature>
<dbReference type="PROSITE" id="PS51722">
    <property type="entry name" value="G_TR_2"/>
    <property type="match status" value="1"/>
</dbReference>
<dbReference type="Pfam" id="PF08364">
    <property type="entry name" value="IF2_assoc"/>
    <property type="match status" value="1"/>
</dbReference>
<feature type="domain" description="Tr-type G" evidence="11">
    <location>
        <begin position="484"/>
        <end position="653"/>
    </location>
</feature>
<feature type="compositionally biased region" description="Low complexity" evidence="10">
    <location>
        <begin position="197"/>
        <end position="213"/>
    </location>
</feature>
<feature type="compositionally biased region" description="Basic and acidic residues" evidence="10">
    <location>
        <begin position="124"/>
        <end position="180"/>
    </location>
</feature>
<evidence type="ECO:0000256" key="8">
    <source>
        <dbReference type="HAMAP-Rule" id="MF_00100"/>
    </source>
</evidence>
<feature type="compositionally biased region" description="Low complexity" evidence="10">
    <location>
        <begin position="312"/>
        <end position="339"/>
    </location>
</feature>
<evidence type="ECO:0000256" key="6">
    <source>
        <dbReference type="ARBA" id="ARBA00022917"/>
    </source>
</evidence>
<dbReference type="GO" id="GO:0005829">
    <property type="term" value="C:cytosol"/>
    <property type="evidence" value="ECO:0007669"/>
    <property type="project" value="TreeGrafter"/>
</dbReference>
<dbReference type="RefSeq" id="WP_074264985.1">
    <property type="nucleotide sequence ID" value="NZ_FSRM01000001.1"/>
</dbReference>
<dbReference type="SUPFAM" id="SSF50447">
    <property type="entry name" value="Translation proteins"/>
    <property type="match status" value="2"/>
</dbReference>
<dbReference type="InterPro" id="IPR000178">
    <property type="entry name" value="TF_IF2_bacterial-like"/>
</dbReference>
<dbReference type="Gene3D" id="2.40.30.10">
    <property type="entry name" value="Translation factors"/>
    <property type="match status" value="2"/>
</dbReference>
<proteinExistence type="inferred from homology"/>
<dbReference type="Pfam" id="PF00009">
    <property type="entry name" value="GTP_EFTU"/>
    <property type="match status" value="1"/>
</dbReference>
<organism evidence="12 13">
    <name type="scientific">Paraburkholderia phenazinium</name>
    <dbReference type="NCBI Taxonomy" id="60549"/>
    <lineage>
        <taxon>Bacteria</taxon>
        <taxon>Pseudomonadati</taxon>
        <taxon>Pseudomonadota</taxon>
        <taxon>Betaproteobacteria</taxon>
        <taxon>Burkholderiales</taxon>
        <taxon>Burkholderiaceae</taxon>
        <taxon>Paraburkholderia</taxon>
    </lineage>
</organism>
<feature type="region of interest" description="Disordered" evidence="10">
    <location>
        <begin position="28"/>
        <end position="59"/>
    </location>
</feature>
<evidence type="ECO:0000256" key="4">
    <source>
        <dbReference type="ARBA" id="ARBA00022540"/>
    </source>
</evidence>
<dbReference type="OrthoDB" id="9811804at2"/>
<evidence type="ECO:0000256" key="2">
    <source>
        <dbReference type="ARBA" id="ARBA00020675"/>
    </source>
</evidence>
<name>A0A1N6H6R2_9BURK</name>
<dbReference type="SUPFAM" id="SSF52540">
    <property type="entry name" value="P-loop containing nucleoside triphosphate hydrolases"/>
    <property type="match status" value="1"/>
</dbReference>
<evidence type="ECO:0000256" key="10">
    <source>
        <dbReference type="SAM" id="MobiDB-lite"/>
    </source>
</evidence>
<feature type="binding site" evidence="8">
    <location>
        <begin position="539"/>
        <end position="543"/>
    </location>
    <ligand>
        <name>GTP</name>
        <dbReference type="ChEBI" id="CHEBI:37565"/>
    </ligand>
</feature>
<dbReference type="SUPFAM" id="SSF46955">
    <property type="entry name" value="Putative DNA-binding domain"/>
    <property type="match status" value="1"/>
</dbReference>
<dbReference type="NCBIfam" id="TIGR00487">
    <property type="entry name" value="IF-2"/>
    <property type="match status" value="1"/>
</dbReference>
<dbReference type="InterPro" id="IPR036925">
    <property type="entry name" value="TIF_IF2_dom3_sf"/>
</dbReference>
<dbReference type="InterPro" id="IPR044145">
    <property type="entry name" value="IF2_II"/>
</dbReference>
<protein>
    <recommendedName>
        <fullName evidence="2 8">Translation initiation factor IF-2</fullName>
    </recommendedName>
</protein>
<evidence type="ECO:0000313" key="13">
    <source>
        <dbReference type="Proteomes" id="UP000184693"/>
    </source>
</evidence>
<dbReference type="InterPro" id="IPR015760">
    <property type="entry name" value="TIF_IF2"/>
</dbReference>
<feature type="region of interest" description="G-domain" evidence="8">
    <location>
        <begin position="487"/>
        <end position="635"/>
    </location>
</feature>
<evidence type="ECO:0000256" key="1">
    <source>
        <dbReference type="ARBA" id="ARBA00007733"/>
    </source>
</evidence>
<dbReference type="Pfam" id="PF22042">
    <property type="entry name" value="EF-G_D2"/>
    <property type="match status" value="1"/>
</dbReference>
<dbReference type="InterPro" id="IPR000795">
    <property type="entry name" value="T_Tr_GTP-bd_dom"/>
</dbReference>
<evidence type="ECO:0000256" key="5">
    <source>
        <dbReference type="ARBA" id="ARBA00022741"/>
    </source>
</evidence>
<dbReference type="InterPro" id="IPR009061">
    <property type="entry name" value="DNA-bd_dom_put_sf"/>
</dbReference>
<feature type="compositionally biased region" description="Basic and acidic residues" evidence="10">
    <location>
        <begin position="218"/>
        <end position="267"/>
    </location>
</feature>
<dbReference type="InterPro" id="IPR027417">
    <property type="entry name" value="P-loop_NTPase"/>
</dbReference>
<gene>
    <name evidence="8" type="primary">infB</name>
    <name evidence="12" type="ORF">SAMN05444168_3032</name>
</gene>
<dbReference type="Gene3D" id="3.40.50.300">
    <property type="entry name" value="P-loop containing nucleotide triphosphate hydrolases"/>
    <property type="match status" value="1"/>
</dbReference>
<dbReference type="PANTHER" id="PTHR43381">
    <property type="entry name" value="TRANSLATION INITIATION FACTOR IF-2-RELATED"/>
    <property type="match status" value="1"/>
</dbReference>
<dbReference type="NCBIfam" id="TIGR00231">
    <property type="entry name" value="small_GTP"/>
    <property type="match status" value="1"/>
</dbReference>
<dbReference type="CDD" id="cd01887">
    <property type="entry name" value="IF2_eIF5B"/>
    <property type="match status" value="1"/>
</dbReference>
<dbReference type="GO" id="GO:0005525">
    <property type="term" value="F:GTP binding"/>
    <property type="evidence" value="ECO:0007669"/>
    <property type="project" value="UniProtKB-KW"/>
</dbReference>
<dbReference type="CDD" id="cd03702">
    <property type="entry name" value="IF2_mtIF2_II"/>
    <property type="match status" value="1"/>
</dbReference>
<evidence type="ECO:0000256" key="7">
    <source>
        <dbReference type="ARBA" id="ARBA00023134"/>
    </source>
</evidence>
<dbReference type="InterPro" id="IPR013575">
    <property type="entry name" value="IF2_assoc_dom_bac"/>
</dbReference>
<dbReference type="Pfam" id="PF04760">
    <property type="entry name" value="IF2_N"/>
    <property type="match status" value="2"/>
</dbReference>
<keyword evidence="4 8" id="KW-0396">Initiation factor</keyword>
<feature type="compositionally biased region" description="Gly residues" evidence="10">
    <location>
        <begin position="368"/>
        <end position="381"/>
    </location>
</feature>
<evidence type="ECO:0000259" key="11">
    <source>
        <dbReference type="PROSITE" id="PS51722"/>
    </source>
</evidence>
<feature type="binding site" evidence="8">
    <location>
        <begin position="593"/>
        <end position="596"/>
    </location>
    <ligand>
        <name>GTP</name>
        <dbReference type="ChEBI" id="CHEBI:37565"/>
    </ligand>
</feature>
<dbReference type="FunFam" id="3.40.50.300:FF:000019">
    <property type="entry name" value="Translation initiation factor IF-2"/>
    <property type="match status" value="1"/>
</dbReference>
<reference evidence="12 13" key="1">
    <citation type="submission" date="2016-11" db="EMBL/GenBank/DDBJ databases">
        <authorList>
            <person name="Jaros S."/>
            <person name="Januszkiewicz K."/>
            <person name="Wedrychowicz H."/>
        </authorList>
    </citation>
    <scope>NUCLEOTIDE SEQUENCE [LARGE SCALE GENOMIC DNA]</scope>
    <source>
        <strain evidence="12 13">GAS86</strain>
    </source>
</reference>
<dbReference type="InterPro" id="IPR006847">
    <property type="entry name" value="IF2_N"/>
</dbReference>
<evidence type="ECO:0000313" key="12">
    <source>
        <dbReference type="EMBL" id="SIO15385.1"/>
    </source>
</evidence>
<dbReference type="GO" id="GO:0003924">
    <property type="term" value="F:GTPase activity"/>
    <property type="evidence" value="ECO:0007669"/>
    <property type="project" value="UniProtKB-UniRule"/>
</dbReference>
<keyword evidence="6 8" id="KW-0648">Protein biosynthesis</keyword>
<accession>A0A1N6H6R2</accession>
<evidence type="ECO:0000256" key="9">
    <source>
        <dbReference type="RuleBase" id="RU000644"/>
    </source>
</evidence>
<dbReference type="InterPro" id="IPR053905">
    <property type="entry name" value="EF-G-like_DII"/>
</dbReference>
<dbReference type="FunFam" id="2.40.30.10:FF:000007">
    <property type="entry name" value="Translation initiation factor IF-2"/>
    <property type="match status" value="1"/>
</dbReference>
<dbReference type="FunFam" id="2.40.30.10:FF:000008">
    <property type="entry name" value="Translation initiation factor IF-2"/>
    <property type="match status" value="1"/>
</dbReference>
<dbReference type="AlphaFoldDB" id="A0A1N6H6R2"/>
<dbReference type="InterPro" id="IPR023115">
    <property type="entry name" value="TIF_IF2_dom3"/>
</dbReference>
<keyword evidence="5 8" id="KW-0547">Nucleotide-binding</keyword>
<dbReference type="EMBL" id="FSRM01000001">
    <property type="protein sequence ID" value="SIO15385.1"/>
    <property type="molecule type" value="Genomic_DNA"/>
</dbReference>
<keyword evidence="3 8" id="KW-0963">Cytoplasm</keyword>
<dbReference type="Pfam" id="PF11987">
    <property type="entry name" value="IF-2"/>
    <property type="match status" value="1"/>
</dbReference>
<feature type="compositionally biased region" description="Basic and acidic residues" evidence="10">
    <location>
        <begin position="40"/>
        <end position="59"/>
    </location>
</feature>
<dbReference type="PANTHER" id="PTHR43381:SF5">
    <property type="entry name" value="TR-TYPE G DOMAIN-CONTAINING PROTEIN"/>
    <property type="match status" value="1"/>
</dbReference>
<feature type="compositionally biased region" description="Low complexity" evidence="10">
    <location>
        <begin position="268"/>
        <end position="304"/>
    </location>
</feature>
<comment type="similarity">
    <text evidence="1 8 9">Belongs to the TRAFAC class translation factor GTPase superfamily. Classic translation factor GTPase family. IF-2 subfamily.</text>
</comment>